<comment type="similarity">
    <text evidence="3">Belongs to the D-isomer specific 2-hydroxyacid dehydrogenase family.</text>
</comment>
<evidence type="ECO:0000313" key="7">
    <source>
        <dbReference type="Proteomes" id="UP000776276"/>
    </source>
</evidence>
<keyword evidence="1 3" id="KW-0560">Oxidoreductase</keyword>
<evidence type="ECO:0000313" key="6">
    <source>
        <dbReference type="EMBL" id="MBU3076868.1"/>
    </source>
</evidence>
<sequence>MTETPSAKPPVLMLMRNPSPWALDDLATRYTLLSEPAPGIEVVITGGTEGIDAATIDRLPDLKLIAVCAVGYDQTDVAHAHARGAEVTNTPDVLTDDVADLAIGLMIATARRIPAMDRYVRGGRWVRDGAAPLATRFSGRRIGILGLGRIGRAIAWRAVPFALEIAYHARSERRDVPWRYEADPVALAASVDVLVVATAGGAGTAGLVDRAVLDALGPDGMLINIARGSVVDEAALVAALAEGRLGSAGLDVFADEPNVPQALLAMENVVLMPHMGSATRQTRAAMAQLVIDNVDAFFAGRPLLTPVPRGN</sequence>
<evidence type="ECO:0000256" key="3">
    <source>
        <dbReference type="RuleBase" id="RU003719"/>
    </source>
</evidence>
<evidence type="ECO:0000256" key="1">
    <source>
        <dbReference type="ARBA" id="ARBA00023002"/>
    </source>
</evidence>
<dbReference type="InterPro" id="IPR050223">
    <property type="entry name" value="D-isomer_2-hydroxyacid_DH"/>
</dbReference>
<dbReference type="Proteomes" id="UP000776276">
    <property type="component" value="Unassembled WGS sequence"/>
</dbReference>
<gene>
    <name evidence="6" type="ORF">KOF26_03230</name>
</gene>
<dbReference type="CDD" id="cd12156">
    <property type="entry name" value="HPPR"/>
    <property type="match status" value="1"/>
</dbReference>
<proteinExistence type="inferred from homology"/>
<protein>
    <submittedName>
        <fullName evidence="6">2-hydroxyacid dehydrogenase</fullName>
    </submittedName>
</protein>
<dbReference type="Pfam" id="PF00389">
    <property type="entry name" value="2-Hacid_dh"/>
    <property type="match status" value="1"/>
</dbReference>
<name>A0ABS6BEZ0_9SPHN</name>
<dbReference type="RefSeq" id="WP_216320047.1">
    <property type="nucleotide sequence ID" value="NZ_JAHKRT010000002.1"/>
</dbReference>
<dbReference type="InterPro" id="IPR006139">
    <property type="entry name" value="D-isomer_2_OHA_DH_cat_dom"/>
</dbReference>
<dbReference type="PANTHER" id="PTHR10996:SF178">
    <property type="entry name" value="2-HYDROXYACID DEHYDROGENASE YGL185C-RELATED"/>
    <property type="match status" value="1"/>
</dbReference>
<comment type="caution">
    <text evidence="6">The sequence shown here is derived from an EMBL/GenBank/DDBJ whole genome shotgun (WGS) entry which is preliminary data.</text>
</comment>
<feature type="domain" description="D-isomer specific 2-hydroxyacid dehydrogenase catalytic" evidence="4">
    <location>
        <begin position="34"/>
        <end position="307"/>
    </location>
</feature>
<accession>A0ABS6BEZ0</accession>
<reference evidence="6 7" key="1">
    <citation type="submission" date="2021-06" db="EMBL/GenBank/DDBJ databases">
        <title>Sphingomonas sp. XMGL2, whole genome shotgun sequencing project.</title>
        <authorList>
            <person name="Zhao G."/>
            <person name="Shen L."/>
        </authorList>
    </citation>
    <scope>NUCLEOTIDE SEQUENCE [LARGE SCALE GENOMIC DNA]</scope>
    <source>
        <strain evidence="6 7">XMGL2</strain>
    </source>
</reference>
<evidence type="ECO:0000259" key="5">
    <source>
        <dbReference type="Pfam" id="PF02826"/>
    </source>
</evidence>
<keyword evidence="7" id="KW-1185">Reference proteome</keyword>
<dbReference type="EMBL" id="JAHKRT010000002">
    <property type="protein sequence ID" value="MBU3076868.1"/>
    <property type="molecule type" value="Genomic_DNA"/>
</dbReference>
<dbReference type="PANTHER" id="PTHR10996">
    <property type="entry name" value="2-HYDROXYACID DEHYDROGENASE-RELATED"/>
    <property type="match status" value="1"/>
</dbReference>
<dbReference type="InterPro" id="IPR006140">
    <property type="entry name" value="D-isomer_DH_NAD-bd"/>
</dbReference>
<keyword evidence="2" id="KW-0520">NAD</keyword>
<dbReference type="Pfam" id="PF02826">
    <property type="entry name" value="2-Hacid_dh_C"/>
    <property type="match status" value="1"/>
</dbReference>
<organism evidence="6 7">
    <name type="scientific">Sphingomonas quercus</name>
    <dbReference type="NCBI Taxonomy" id="2842451"/>
    <lineage>
        <taxon>Bacteria</taxon>
        <taxon>Pseudomonadati</taxon>
        <taxon>Pseudomonadota</taxon>
        <taxon>Alphaproteobacteria</taxon>
        <taxon>Sphingomonadales</taxon>
        <taxon>Sphingomonadaceae</taxon>
        <taxon>Sphingomonas</taxon>
    </lineage>
</organism>
<evidence type="ECO:0000259" key="4">
    <source>
        <dbReference type="Pfam" id="PF00389"/>
    </source>
</evidence>
<evidence type="ECO:0000256" key="2">
    <source>
        <dbReference type="ARBA" id="ARBA00023027"/>
    </source>
</evidence>
<feature type="domain" description="D-isomer specific 2-hydroxyacid dehydrogenase NAD-binding" evidence="5">
    <location>
        <begin position="103"/>
        <end position="276"/>
    </location>
</feature>